<gene>
    <name evidence="1" type="ORF">JNB19_14145</name>
</gene>
<organism evidence="1 2">
    <name type="scientific">Capnocytophaga genosp. AHN8471</name>
    <dbReference type="NCBI Taxonomy" id="327574"/>
    <lineage>
        <taxon>Bacteria</taxon>
        <taxon>Pseudomonadati</taxon>
        <taxon>Bacteroidota</taxon>
        <taxon>Flavobacteriia</taxon>
        <taxon>Flavobacteriales</taxon>
        <taxon>Flavobacteriaceae</taxon>
        <taxon>Capnocytophaga</taxon>
    </lineage>
</organism>
<dbReference type="EMBL" id="JAEUAH010000030">
    <property type="protein sequence ID" value="MBM0651872.1"/>
    <property type="molecule type" value="Genomic_DNA"/>
</dbReference>
<dbReference type="RefSeq" id="WP_009413962.1">
    <property type="nucleotide sequence ID" value="NZ_JAESPH010000007.1"/>
</dbReference>
<evidence type="ECO:0008006" key="3">
    <source>
        <dbReference type="Google" id="ProtNLM"/>
    </source>
</evidence>
<protein>
    <recommendedName>
        <fullName evidence="3">Lipoprotein</fullName>
    </recommendedName>
</protein>
<name>A0ABS1Z050_9FLAO</name>
<evidence type="ECO:0000313" key="1">
    <source>
        <dbReference type="EMBL" id="MBM0651872.1"/>
    </source>
</evidence>
<dbReference type="Proteomes" id="UP000603506">
    <property type="component" value="Unassembled WGS sequence"/>
</dbReference>
<accession>A0ABS1Z050</accession>
<comment type="caution">
    <text evidence="1">The sequence shown here is derived from an EMBL/GenBank/DDBJ whole genome shotgun (WGS) entry which is preliminary data.</text>
</comment>
<proteinExistence type="predicted"/>
<keyword evidence="2" id="KW-1185">Reference proteome</keyword>
<reference evidence="1 2" key="1">
    <citation type="submission" date="2021-01" db="EMBL/GenBank/DDBJ databases">
        <title>Evidence that Capnocytophaga endodontalis is a later homotypic synonym for Capnocytophaga genospecies AHN8471, and request for opinion on proposed recognition of strain AHN8471 as type strain of the species.</title>
        <authorList>
            <person name="Nicholson A.C."/>
            <person name="Hopper C.L."/>
            <person name="Gulvik C.A."/>
            <person name="Mcquiston J.R."/>
            <person name="Lau E.F."/>
        </authorList>
    </citation>
    <scope>NUCLEOTIDE SEQUENCE [LARGE SCALE GENOMIC DNA]</scope>
    <source>
        <strain evidence="1 2">AHN9576</strain>
    </source>
</reference>
<sequence length="340" mass="38829">MKKFLLCLISVAFVACNKDIDEQNELLPSGSEVSANASISLQKEIENQNSLLIESFLKKEQLFAQEVQTLRGRKTFTEEIAREKLMPLVKESVYLLNFFGMSNEEIVQNFGSLNDPRIALAGTLITTLEKEKNKGGDISESKFWDCAQEVVGLKVTNEERHEKFKEIRTRVTLIIGWFRFGGYGSPASYLNIGSSIAEFIVCMFDKINIQTPLTTLLDPYSPIDENDPYSFIGRPLILGKHLVTFKLKNNPSQRVLLLKKEIKYNKANHSFEIEDNKFYNLFKYINKSLYVGPYFPKEIGGIQTSITKDYTLHIDGYYPYTSITGNQIDKNSISEEDIDF</sequence>
<evidence type="ECO:0000313" key="2">
    <source>
        <dbReference type="Proteomes" id="UP000603506"/>
    </source>
</evidence>
<dbReference type="PROSITE" id="PS51257">
    <property type="entry name" value="PROKAR_LIPOPROTEIN"/>
    <property type="match status" value="1"/>
</dbReference>